<dbReference type="Proteomes" id="UP000297540">
    <property type="component" value="Unassembled WGS sequence"/>
</dbReference>
<accession>A0A4Y8S8I5</accession>
<sequence>MDDTQKEFIINGRAVIGRAQYQTLVNSGGHAIIADEPLDEGGTNTGMSPYNLLLASLASCTVITLRIYINRKMWAIDEVAVDLQMYRTGNGILIDSAISFKGEVTQEQQKRLVAIADACPIHKILVGNITITTSIGQKA</sequence>
<dbReference type="Pfam" id="PF02566">
    <property type="entry name" value="OsmC"/>
    <property type="match status" value="1"/>
</dbReference>
<evidence type="ECO:0000313" key="2">
    <source>
        <dbReference type="EMBL" id="TFF34930.1"/>
    </source>
</evidence>
<dbReference type="PANTHER" id="PTHR39624">
    <property type="entry name" value="PROTEIN INVOLVED IN RIMO-MEDIATED BETA-METHYLTHIOLATION OF RIBOSOMAL PROTEIN S12 YCAO"/>
    <property type="match status" value="1"/>
</dbReference>
<dbReference type="OrthoDB" id="9791538at2"/>
<keyword evidence="3" id="KW-1185">Reference proteome</keyword>
<organism evidence="2 3">
    <name type="scientific">Mucilaginibacter psychrotolerans</name>
    <dbReference type="NCBI Taxonomy" id="1524096"/>
    <lineage>
        <taxon>Bacteria</taxon>
        <taxon>Pseudomonadati</taxon>
        <taxon>Bacteroidota</taxon>
        <taxon>Sphingobacteriia</taxon>
        <taxon>Sphingobacteriales</taxon>
        <taxon>Sphingobacteriaceae</taxon>
        <taxon>Mucilaginibacter</taxon>
    </lineage>
</organism>
<dbReference type="InterPro" id="IPR015946">
    <property type="entry name" value="KH_dom-like_a/b"/>
</dbReference>
<reference evidence="2 3" key="1">
    <citation type="journal article" date="2017" name="Int. J. Syst. Evol. Microbiol.">
        <title>Mucilaginibacterpsychrotolerans sp. nov., isolated from peatlands.</title>
        <authorList>
            <person name="Deng Y."/>
            <person name="Shen L."/>
            <person name="Xu B."/>
            <person name="Liu Y."/>
            <person name="Gu Z."/>
            <person name="Liu H."/>
            <person name="Zhou Y."/>
        </authorList>
    </citation>
    <scope>NUCLEOTIDE SEQUENCE [LARGE SCALE GENOMIC DNA]</scope>
    <source>
        <strain evidence="2 3">NH7-4</strain>
    </source>
</reference>
<dbReference type="EMBL" id="SOZE01000025">
    <property type="protein sequence ID" value="TFF34930.1"/>
    <property type="molecule type" value="Genomic_DNA"/>
</dbReference>
<protein>
    <submittedName>
        <fullName evidence="2">OsmC family peroxiredoxin</fullName>
    </submittedName>
</protein>
<gene>
    <name evidence="2" type="ORF">E2R66_20385</name>
</gene>
<evidence type="ECO:0000256" key="1">
    <source>
        <dbReference type="SAM" id="Phobius"/>
    </source>
</evidence>
<keyword evidence="1" id="KW-0472">Membrane</keyword>
<proteinExistence type="predicted"/>
<keyword evidence="1" id="KW-1133">Transmembrane helix</keyword>
<dbReference type="InterPro" id="IPR003718">
    <property type="entry name" value="OsmC/Ohr_fam"/>
</dbReference>
<dbReference type="SUPFAM" id="SSF82784">
    <property type="entry name" value="OsmC-like"/>
    <property type="match status" value="1"/>
</dbReference>
<feature type="transmembrane region" description="Helical" evidence="1">
    <location>
        <begin position="50"/>
        <end position="69"/>
    </location>
</feature>
<dbReference type="PANTHER" id="PTHR39624:SF2">
    <property type="entry name" value="OSMC-LIKE PROTEIN"/>
    <property type="match status" value="1"/>
</dbReference>
<keyword evidence="1" id="KW-0812">Transmembrane</keyword>
<dbReference type="InterPro" id="IPR036102">
    <property type="entry name" value="OsmC/Ohrsf"/>
</dbReference>
<comment type="caution">
    <text evidence="2">The sequence shown here is derived from an EMBL/GenBank/DDBJ whole genome shotgun (WGS) entry which is preliminary data.</text>
</comment>
<dbReference type="Gene3D" id="3.30.300.20">
    <property type="match status" value="1"/>
</dbReference>
<dbReference type="RefSeq" id="WP_133234192.1">
    <property type="nucleotide sequence ID" value="NZ_SOZE01000025.1"/>
</dbReference>
<name>A0A4Y8S8I5_9SPHI</name>
<dbReference type="AlphaFoldDB" id="A0A4Y8S8I5"/>
<evidence type="ECO:0000313" key="3">
    <source>
        <dbReference type="Proteomes" id="UP000297540"/>
    </source>
</evidence>